<reference evidence="1" key="1">
    <citation type="submission" date="2023-06" db="EMBL/GenBank/DDBJ databases">
        <title>Draft Genome Sequences of Representative Paenibacillus Polymyxa, Bacillus cereus, Fictibacillus sp., and Brevibacillus agri Strains Isolated from Amazonian Dark Earth.</title>
        <authorList>
            <person name="Pellegrinetti T.A."/>
            <person name="Cunha I.C.M."/>
            <person name="Chaves M.G."/>
            <person name="Freitas A.S."/>
            <person name="Silva A.V.R."/>
            <person name="Tsai S.M."/>
            <person name="Mendes L.W."/>
        </authorList>
    </citation>
    <scope>NUCLEOTIDE SEQUENCE</scope>
    <source>
        <strain evidence="1">CENA-BCM004</strain>
    </source>
</reference>
<proteinExistence type="predicted"/>
<keyword evidence="2" id="KW-1185">Reference proteome</keyword>
<accession>A0ABT8E6U9</accession>
<evidence type="ECO:0008006" key="3">
    <source>
        <dbReference type="Google" id="ProtNLM"/>
    </source>
</evidence>
<dbReference type="RefSeq" id="WP_290399740.1">
    <property type="nucleotide sequence ID" value="NZ_JAUHLN010000002.1"/>
</dbReference>
<evidence type="ECO:0000313" key="2">
    <source>
        <dbReference type="Proteomes" id="UP001168694"/>
    </source>
</evidence>
<gene>
    <name evidence="1" type="ORF">QYF49_11540</name>
</gene>
<dbReference type="EMBL" id="JAUHLN010000002">
    <property type="protein sequence ID" value="MDN4073633.1"/>
    <property type="molecule type" value="Genomic_DNA"/>
</dbReference>
<name>A0ABT8E6U9_9BACL</name>
<evidence type="ECO:0000313" key="1">
    <source>
        <dbReference type="EMBL" id="MDN4073633.1"/>
    </source>
</evidence>
<organism evidence="1 2">
    <name type="scientific">Fictibacillus terranigra</name>
    <dbReference type="NCBI Taxonomy" id="3058424"/>
    <lineage>
        <taxon>Bacteria</taxon>
        <taxon>Bacillati</taxon>
        <taxon>Bacillota</taxon>
        <taxon>Bacilli</taxon>
        <taxon>Bacillales</taxon>
        <taxon>Fictibacillaceae</taxon>
        <taxon>Fictibacillus</taxon>
    </lineage>
</organism>
<comment type="caution">
    <text evidence="1">The sequence shown here is derived from an EMBL/GenBank/DDBJ whole genome shotgun (WGS) entry which is preliminary data.</text>
</comment>
<protein>
    <recommendedName>
        <fullName evidence="3">DUF5659 domain-containing protein</fullName>
    </recommendedName>
</protein>
<dbReference type="Proteomes" id="UP001168694">
    <property type="component" value="Unassembled WGS sequence"/>
</dbReference>
<sequence length="58" mass="6751">MSEKFKCVLSMRVAKALVSKNYQLVDIEPSKRYPGKLVFVFRNTPELESELAKFKREA</sequence>